<name>K4ID67_PSYTT</name>
<protein>
    <submittedName>
        <fullName evidence="1">Uncharacterized protein</fullName>
    </submittedName>
</protein>
<evidence type="ECO:0000313" key="2">
    <source>
        <dbReference type="Proteomes" id="UP000008514"/>
    </source>
</evidence>
<sequence>MSYGACLAGGLVLVMLYLTYTIKKHLKLISKKIKSDIVELGYLIIFKTDQIASETYILD</sequence>
<dbReference type="EMBL" id="CP003879">
    <property type="protein sequence ID" value="AFU68364.1"/>
    <property type="molecule type" value="Genomic_DNA"/>
</dbReference>
<dbReference type="Proteomes" id="UP000008514">
    <property type="component" value="Chromosome"/>
</dbReference>
<proteinExistence type="predicted"/>
<dbReference type="HOGENOM" id="CLU_2957353_0_0_10"/>
<gene>
    <name evidence="1" type="ordered locus">P700755_001464</name>
</gene>
<reference evidence="1" key="1">
    <citation type="submission" date="2006-03" db="EMBL/GenBank/DDBJ databases">
        <authorList>
            <person name="Bowman J."/>
            <person name="Ferriera S."/>
            <person name="Johnson J."/>
            <person name="Kravitz S."/>
            <person name="Halpern A."/>
            <person name="Remington K."/>
            <person name="Beeson K."/>
            <person name="Tran B."/>
            <person name="Rogers Y.-H."/>
            <person name="Friedman R."/>
            <person name="Venter J.C."/>
        </authorList>
    </citation>
    <scope>NUCLEOTIDE SEQUENCE [LARGE SCALE GENOMIC DNA]</scope>
    <source>
        <strain evidence="1">ATCC 700755</strain>
    </source>
</reference>
<evidence type="ECO:0000313" key="1">
    <source>
        <dbReference type="EMBL" id="AFU68364.1"/>
    </source>
</evidence>
<organism evidence="1 2">
    <name type="scientific">Psychroflexus torquis (strain ATCC 700755 / CIP 106069 / ACAM 623)</name>
    <dbReference type="NCBI Taxonomy" id="313595"/>
    <lineage>
        <taxon>Bacteria</taxon>
        <taxon>Pseudomonadati</taxon>
        <taxon>Bacteroidota</taxon>
        <taxon>Flavobacteriia</taxon>
        <taxon>Flavobacteriales</taxon>
        <taxon>Flavobacteriaceae</taxon>
        <taxon>Psychroflexus</taxon>
    </lineage>
</organism>
<keyword evidence="2" id="KW-1185">Reference proteome</keyword>
<accession>K4ID67</accession>
<dbReference type="AlphaFoldDB" id="K4ID67"/>
<dbReference type="KEGG" id="ptq:P700755_001464"/>
<reference evidence="1" key="2">
    <citation type="submission" date="2012-09" db="EMBL/GenBank/DDBJ databases">
        <title>The complete sequence of Psychroflexus torquis an extreme psychrophile from sea-ice that is stimulated by light.</title>
        <authorList>
            <person name="Feng S."/>
            <person name="Powell S.M."/>
            <person name="Bowman J.P."/>
        </authorList>
    </citation>
    <scope>NUCLEOTIDE SEQUENCE [LARGE SCALE GENOMIC DNA]</scope>
    <source>
        <strain evidence="1">ATCC 700755</strain>
    </source>
</reference>